<reference evidence="1 2" key="1">
    <citation type="submission" date="2021-02" db="EMBL/GenBank/DDBJ databases">
        <title>Complete genome of Desulfoluna sp. strain ASN36.</title>
        <authorList>
            <person name="Takahashi A."/>
            <person name="Kojima H."/>
            <person name="Fukui M."/>
        </authorList>
    </citation>
    <scope>NUCLEOTIDE SEQUENCE [LARGE SCALE GENOMIC DNA]</scope>
    <source>
        <strain evidence="1 2">ASN36</strain>
    </source>
</reference>
<proteinExistence type="predicted"/>
<organism evidence="1 2">
    <name type="scientific">Desulfoluna limicola</name>
    <dbReference type="NCBI Taxonomy" id="2810562"/>
    <lineage>
        <taxon>Bacteria</taxon>
        <taxon>Pseudomonadati</taxon>
        <taxon>Thermodesulfobacteriota</taxon>
        <taxon>Desulfobacteria</taxon>
        <taxon>Desulfobacterales</taxon>
        <taxon>Desulfolunaceae</taxon>
        <taxon>Desulfoluna</taxon>
    </lineage>
</organism>
<accession>A0ABM7PDE7</accession>
<name>A0ABM7PDE7_9BACT</name>
<sequence>MLLLGIRIVIEWSGNIEPEGTGKGLVGRRFGGGFSTGPGCEQKGDNQDYPVS</sequence>
<dbReference type="EMBL" id="AP024488">
    <property type="protein sequence ID" value="BCS95194.1"/>
    <property type="molecule type" value="Genomic_DNA"/>
</dbReference>
<gene>
    <name evidence="1" type="ORF">DSLASN_08260</name>
</gene>
<dbReference type="Proteomes" id="UP001320148">
    <property type="component" value="Chromosome"/>
</dbReference>
<evidence type="ECO:0000313" key="2">
    <source>
        <dbReference type="Proteomes" id="UP001320148"/>
    </source>
</evidence>
<evidence type="ECO:0000313" key="1">
    <source>
        <dbReference type="EMBL" id="BCS95194.1"/>
    </source>
</evidence>
<protein>
    <submittedName>
        <fullName evidence="1">Uncharacterized protein</fullName>
    </submittedName>
</protein>
<keyword evidence="2" id="KW-1185">Reference proteome</keyword>